<evidence type="ECO:0000256" key="6">
    <source>
        <dbReference type="PIRNR" id="PIRNR015840"/>
    </source>
</evidence>
<keyword evidence="3 7" id="KW-0812">Transmembrane</keyword>
<evidence type="ECO:0000256" key="3">
    <source>
        <dbReference type="ARBA" id="ARBA00022692"/>
    </source>
</evidence>
<evidence type="ECO:0000256" key="4">
    <source>
        <dbReference type="ARBA" id="ARBA00022989"/>
    </source>
</evidence>
<dbReference type="InterPro" id="IPR005045">
    <property type="entry name" value="CDC50/LEM3_fam"/>
</dbReference>
<dbReference type="Pfam" id="PF03381">
    <property type="entry name" value="CDC50"/>
    <property type="match status" value="1"/>
</dbReference>
<evidence type="ECO:0000313" key="8">
    <source>
        <dbReference type="EMBL" id="CAD2216691.1"/>
    </source>
</evidence>
<dbReference type="VEuPathDB" id="TriTrypDB:ADEAN_000415300"/>
<keyword evidence="4 7" id="KW-1133">Transmembrane helix</keyword>
<accession>S9UB49</accession>
<evidence type="ECO:0000256" key="7">
    <source>
        <dbReference type="SAM" id="Phobius"/>
    </source>
</evidence>
<sequence>MLTFSTFKQQRLPSWQPLLSPPVMLVWFFIVGVFFLLTGVVLLSADQQVVELSFRYDDIKKCTYENNEGIHEYKYSDDAEPARQGCLTEVPFHVTKTMKAPVYLYYSLTNFHQHHRTYVKSISYRQLTGKDSVSVERETAPLTGPGDMYGKHQVVKFTDNTTAEFKEFVYAPAGLIPWSMFNDSFTLHRQNEDGESKLVCDGKDFSKVTNEPLKSPTDSKCRKKGIADAYDVLHKFKPVHFTPHTEKGFRVPYVWCNTVHRHGEGDNPSHNVFYNHGWYEQEAGHEVPVSTDEDFIVWARPASFSTFRKLYRVIEEDLVPGEYIMYIDELFDSQAHKGQKWFVLSTLSWLGGKSSVLGTVFVSVGASSLLGAVLLFLAFKRFGDRAESAFHKLNGSD</sequence>
<keyword evidence="9" id="KW-1185">Reference proteome</keyword>
<proteinExistence type="inferred from homology"/>
<evidence type="ECO:0000256" key="2">
    <source>
        <dbReference type="ARBA" id="ARBA00009457"/>
    </source>
</evidence>
<dbReference type="GO" id="GO:0005794">
    <property type="term" value="C:Golgi apparatus"/>
    <property type="evidence" value="ECO:0007669"/>
    <property type="project" value="TreeGrafter"/>
</dbReference>
<keyword evidence="5 6" id="KW-0472">Membrane</keyword>
<evidence type="ECO:0000313" key="9">
    <source>
        <dbReference type="Proteomes" id="UP000515908"/>
    </source>
</evidence>
<dbReference type="OrthoDB" id="340608at2759"/>
<dbReference type="PANTHER" id="PTHR10926:SF0">
    <property type="entry name" value="CDC50, ISOFORM A"/>
    <property type="match status" value="1"/>
</dbReference>
<evidence type="ECO:0000256" key="1">
    <source>
        <dbReference type="ARBA" id="ARBA00004141"/>
    </source>
</evidence>
<evidence type="ECO:0000256" key="5">
    <source>
        <dbReference type="ARBA" id="ARBA00023136"/>
    </source>
</evidence>
<dbReference type="Proteomes" id="UP000515908">
    <property type="component" value="Chromosome 07"/>
</dbReference>
<dbReference type="PANTHER" id="PTHR10926">
    <property type="entry name" value="CELL CYCLE CONTROL PROTEIN 50"/>
    <property type="match status" value="1"/>
</dbReference>
<feature type="transmembrane region" description="Helical" evidence="7">
    <location>
        <begin position="24"/>
        <end position="45"/>
    </location>
</feature>
<dbReference type="GO" id="GO:0005783">
    <property type="term" value="C:endoplasmic reticulum"/>
    <property type="evidence" value="ECO:0007669"/>
    <property type="project" value="TreeGrafter"/>
</dbReference>
<protein>
    <submittedName>
        <fullName evidence="8">LEM3 (Ligand-effect modulator 3) family / CDC50 family, putative</fullName>
    </submittedName>
</protein>
<comment type="similarity">
    <text evidence="2 6">Belongs to the CDC50/LEM3 family.</text>
</comment>
<dbReference type="PIRSF" id="PIRSF015840">
    <property type="entry name" value="DUF284_TM_euk"/>
    <property type="match status" value="1"/>
</dbReference>
<dbReference type="GO" id="GO:0005886">
    <property type="term" value="C:plasma membrane"/>
    <property type="evidence" value="ECO:0007669"/>
    <property type="project" value="TreeGrafter"/>
</dbReference>
<name>S9UB49_9TRYP</name>
<organism evidence="8 9">
    <name type="scientific">Angomonas deanei</name>
    <dbReference type="NCBI Taxonomy" id="59799"/>
    <lineage>
        <taxon>Eukaryota</taxon>
        <taxon>Discoba</taxon>
        <taxon>Euglenozoa</taxon>
        <taxon>Kinetoplastea</taxon>
        <taxon>Metakinetoplastina</taxon>
        <taxon>Trypanosomatida</taxon>
        <taxon>Trypanosomatidae</taxon>
        <taxon>Strigomonadinae</taxon>
        <taxon>Angomonas</taxon>
    </lineage>
</organism>
<dbReference type="AlphaFoldDB" id="S9UB49"/>
<dbReference type="EMBL" id="LR877151">
    <property type="protein sequence ID" value="CAD2216691.1"/>
    <property type="molecule type" value="Genomic_DNA"/>
</dbReference>
<comment type="subcellular location">
    <subcellularLocation>
        <location evidence="1">Membrane</location>
        <topology evidence="1">Multi-pass membrane protein</topology>
    </subcellularLocation>
</comment>
<reference evidence="8 9" key="1">
    <citation type="submission" date="2020-08" db="EMBL/GenBank/DDBJ databases">
        <authorList>
            <person name="Newling K."/>
            <person name="Davey J."/>
            <person name="Forrester S."/>
        </authorList>
    </citation>
    <scope>NUCLEOTIDE SEQUENCE [LARGE SCALE GENOMIC DNA]</scope>
    <source>
        <strain evidence="9">Crithidia deanei Carvalho (ATCC PRA-265)</strain>
    </source>
</reference>
<feature type="transmembrane region" description="Helical" evidence="7">
    <location>
        <begin position="356"/>
        <end position="379"/>
    </location>
</feature>
<gene>
    <name evidence="8" type="ORF">ADEAN_000415300</name>
</gene>